<dbReference type="GeneID" id="36321576"/>
<dbReference type="EMBL" id="JPQZ01000009">
    <property type="protein sequence ID" value="KKO75944.1"/>
    <property type="molecule type" value="Genomic_DNA"/>
</dbReference>
<dbReference type="AlphaFoldDB" id="A0A0F9ZEV4"/>
<evidence type="ECO:0000313" key="3">
    <source>
        <dbReference type="Proteomes" id="UP000034350"/>
    </source>
</evidence>
<keyword evidence="3" id="KW-1185">Reference proteome</keyword>
<dbReference type="PROSITE" id="PS00028">
    <property type="entry name" value="ZINC_FINGER_C2H2_1"/>
    <property type="match status" value="1"/>
</dbReference>
<gene>
    <name evidence="2" type="ORF">AAJ76_900074189</name>
</gene>
<proteinExistence type="predicted"/>
<dbReference type="OrthoDB" id="19329at2759"/>
<reference evidence="2 3" key="1">
    <citation type="journal article" date="2015" name="Environ. Microbiol.">
        <title>Genome analyses suggest the presence of polyploidy and recent human-driven expansions in eight global populations of the honeybee pathogen Nosema ceranae.</title>
        <authorList>
            <person name="Pelin A."/>
            <person name="Selman M."/>
            <person name="Aris-Brosou S."/>
            <person name="Farinelli L."/>
            <person name="Corradi N."/>
        </authorList>
    </citation>
    <scope>NUCLEOTIDE SEQUENCE [LARGE SCALE GENOMIC DNA]</scope>
    <source>
        <strain evidence="2 3">PA08 1199</strain>
    </source>
</reference>
<dbReference type="VEuPathDB" id="MicrosporidiaDB:AAJ76_900074189"/>
<accession>A0A0F9ZEV4</accession>
<evidence type="ECO:0000313" key="2">
    <source>
        <dbReference type="EMBL" id="KKO75944.1"/>
    </source>
</evidence>
<protein>
    <submittedName>
        <fullName evidence="2">Zinc finger protein</fullName>
    </submittedName>
</protein>
<dbReference type="VEuPathDB" id="MicrosporidiaDB:G9O61_00g004780"/>
<dbReference type="RefSeq" id="XP_024331686.1">
    <property type="nucleotide sequence ID" value="XM_024476620.1"/>
</dbReference>
<dbReference type="InterPro" id="IPR013087">
    <property type="entry name" value="Znf_C2H2_type"/>
</dbReference>
<sequence>MKCTACQLDIVENKKEHYKSDLHKLNVQRQMYHIPPISLHEFELEGTSSDISLDIGVNNVEQHKVSKKKSEKKNKLRKALEICLFCEKEETFEHYLEHDFKELEAQYLLNKTCYVCNEGFTTKSGLKEHLETDNHRTAFIIGSNLVLENGKVIFNRNRSVEGGQIVQFSNRNHQIINFTPKKEHFKDKNYEEKNKLKISMNMNSQKHFRPDWMQ</sequence>
<dbReference type="Proteomes" id="UP000034350">
    <property type="component" value="Unassembled WGS sequence"/>
</dbReference>
<comment type="caution">
    <text evidence="2">The sequence shown here is derived from an EMBL/GenBank/DDBJ whole genome shotgun (WGS) entry which is preliminary data.</text>
</comment>
<evidence type="ECO:0000259" key="1">
    <source>
        <dbReference type="PROSITE" id="PS00028"/>
    </source>
</evidence>
<feature type="domain" description="C2H2-type" evidence="1">
    <location>
        <begin position="113"/>
        <end position="135"/>
    </location>
</feature>
<organism evidence="2 3">
    <name type="scientific">Vairimorpha ceranae</name>
    <dbReference type="NCBI Taxonomy" id="40302"/>
    <lineage>
        <taxon>Eukaryota</taxon>
        <taxon>Fungi</taxon>
        <taxon>Fungi incertae sedis</taxon>
        <taxon>Microsporidia</taxon>
        <taxon>Nosematidae</taxon>
        <taxon>Vairimorpha</taxon>
    </lineage>
</organism>
<name>A0A0F9ZEV4_9MICR</name>